<dbReference type="EMBL" id="MU839830">
    <property type="protein sequence ID" value="KAK1757795.1"/>
    <property type="molecule type" value="Genomic_DNA"/>
</dbReference>
<dbReference type="GO" id="GO:0016020">
    <property type="term" value="C:membrane"/>
    <property type="evidence" value="ECO:0007669"/>
    <property type="project" value="UniProtKB-SubCell"/>
</dbReference>
<keyword evidence="7 10" id="KW-0472">Membrane</keyword>
<evidence type="ECO:0000259" key="11">
    <source>
        <dbReference type="PROSITE" id="PS50893"/>
    </source>
</evidence>
<keyword evidence="8" id="KW-0325">Glycoprotein</keyword>
<feature type="domain" description="ABC transmembrane type-1" evidence="12">
    <location>
        <begin position="278"/>
        <end position="557"/>
    </location>
</feature>
<dbReference type="GO" id="GO:0140359">
    <property type="term" value="F:ABC-type transporter activity"/>
    <property type="evidence" value="ECO:0007669"/>
    <property type="project" value="InterPro"/>
</dbReference>
<keyword evidence="13" id="KW-0378">Hydrolase</keyword>
<keyword evidence="6 10" id="KW-1133">Transmembrane helix</keyword>
<dbReference type="InterPro" id="IPR056227">
    <property type="entry name" value="TMD0_ABC"/>
</dbReference>
<dbReference type="InterPro" id="IPR003439">
    <property type="entry name" value="ABC_transporter-like_ATP-bd"/>
</dbReference>
<dbReference type="PROSITE" id="PS50929">
    <property type="entry name" value="ABC_TM1F"/>
    <property type="match status" value="2"/>
</dbReference>
<dbReference type="GO" id="GO:0005524">
    <property type="term" value="F:ATP binding"/>
    <property type="evidence" value="ECO:0007669"/>
    <property type="project" value="UniProtKB-KW"/>
</dbReference>
<dbReference type="PROSITE" id="PS50893">
    <property type="entry name" value="ABC_TRANSPORTER_2"/>
    <property type="match status" value="2"/>
</dbReference>
<name>A0AAJ0BH43_9PEZI</name>
<proteinExistence type="predicted"/>
<evidence type="ECO:0000256" key="1">
    <source>
        <dbReference type="ARBA" id="ARBA00004141"/>
    </source>
</evidence>
<feature type="transmembrane region" description="Helical" evidence="10">
    <location>
        <begin position="132"/>
        <end position="152"/>
    </location>
</feature>
<dbReference type="CDD" id="cd18580">
    <property type="entry name" value="ABC_6TM_ABCC_D2"/>
    <property type="match status" value="1"/>
</dbReference>
<dbReference type="Pfam" id="PF24357">
    <property type="entry name" value="TMD0_ABC"/>
    <property type="match status" value="1"/>
</dbReference>
<feature type="transmembrane region" description="Helical" evidence="10">
    <location>
        <begin position="101"/>
        <end position="120"/>
    </location>
</feature>
<dbReference type="Pfam" id="PF00664">
    <property type="entry name" value="ABC_membrane"/>
    <property type="match status" value="2"/>
</dbReference>
<feature type="transmembrane region" description="Helical" evidence="10">
    <location>
        <begin position="1008"/>
        <end position="1027"/>
    </location>
</feature>
<keyword evidence="5" id="KW-0067">ATP-binding</keyword>
<feature type="transmembrane region" description="Helical" evidence="10">
    <location>
        <begin position="383"/>
        <end position="402"/>
    </location>
</feature>
<feature type="domain" description="ABC transporter" evidence="11">
    <location>
        <begin position="1185"/>
        <end position="1429"/>
    </location>
</feature>
<sequence length="1431" mass="155858">MSTSCSFDRETVFGPGVDACRGRFDFTLFFSETFLQIVPSSVFLVLLGLRFWSVTRRRPRVISIGTLYYLKVATLAIFSVLHLTILVLISLPENQKTDASVAAAVLSLLAALALVGISHFDHFYSYRPSVLNGFYLFITLLLRISTVRTYWLLEDKHAIAYTSLAALVLQSLALVLENWNKGPWVIANEDETIPVEETTGFLSQSLFLWVNQLFLTGYKRPLQIEDLRSMIDRRLYSGKVSTSFGPIQTLHDYGPFGLIGTCIRCLGLQFFFPAIPRLCLTGFTFSQPFLTSALTSYLANPTSTPFNSQFGLIGASALVYSGIAISNAWYHQLALRSSVQIWTGLVGAVGSKLLRVPHEKGVEAKILTLVINDVYRIHLASAILHEFWIAPIEVALGIWLLWRHVGPPSLAMIGIALASMSVAALIGSRMGGYSAKWLAATEKRIAATTGMLSSLKAIKMMGESKMMSTTIEQLRVLEFEASKIFRTLLAGSVLTSFSTLILSPVAVFGAYIGYTNTSSSDPSKRFDASTMFSSLILITLVASPLIMLFQAIPNLGQAIGCAHRVGEFLQKEETTRRETGKHSAKHDGSNETDVPAVVIKDADIGWEDQQPLIKNLHLVIPRGKHVAITGPPGSGKSLLLMAILGEITPKSGSVDIPGDLSIGYCAQNAWIENLSAKDNIFRGGVSDDPVWKDEVIDACAVRGVINGSGQGSTVGSGGARLSGGEKQRLALARAVACRPSILILDDALSAVDRPTKRRILDRLFGSAGLAVELGITVIQVVQDGLTAKYADTALRLDEGTLMPYQFPSQTQATQDADHVAEQDRAESEPEKSIGESVNQEVDHADPSSISDREVYRVYFQAIGNFHTAILVANLVAFAFMYRFPDVWTRWWTEDSSLPSPTKPVGYWIGLYACWSVLALVTILIGIGHLLLKIAPKSGINLHMTLLRTVLTARWIFISTIDTGNILNRFNQDLMLVDLKLPLDLLNAASIALLTLVQTILIATAALPVLAVLPVLAIIVWALQHVYLRTSKRLRQLDLDAKGELHTRITETYTGVHTVRAHGWSRLMTDIFQSRLDRATDPLYLLGTVQNWLSLVVNLVVAGLGVVVTAVAVSSSSTGAGAIGVAMLNLAMLGESLANLLTSWTALETSLGAIARIRAFEGGVPPERDIAEKPPLPPDWPSQGELSLDGVWATYQNLEDGDKKGEKTNWSLRDVSFTIQPGERIAVCGPSGSGKSTLLLVLLGLVDTHSGSIRLDGIETSTLPKDFLRSKYFVISQDGMPHTGSARAALDPEGCHSEQAIEDVLRECAVLENVSAGGGIDGQLADMSFSVGEAQLFTLARTILRAQGAHGGVVLFDEATSSLDVATERKIMDLLAEKFRGRTLISVLHRLETALEYDRVLVLEEGRIVSFDTPDDTLKSVDLFRSVRPRDI</sequence>
<keyword evidence="4" id="KW-0547">Nucleotide-binding</keyword>
<evidence type="ECO:0000256" key="4">
    <source>
        <dbReference type="ARBA" id="ARBA00022741"/>
    </source>
</evidence>
<evidence type="ECO:0000313" key="13">
    <source>
        <dbReference type="EMBL" id="KAK1757795.1"/>
    </source>
</evidence>
<dbReference type="InterPro" id="IPR044726">
    <property type="entry name" value="ABCC_6TM_D2"/>
</dbReference>
<dbReference type="Gene3D" id="3.40.50.300">
    <property type="entry name" value="P-loop containing nucleotide triphosphate hydrolases"/>
    <property type="match status" value="2"/>
</dbReference>
<feature type="transmembrane region" description="Helical" evidence="10">
    <location>
        <begin position="408"/>
        <end position="427"/>
    </location>
</feature>
<evidence type="ECO:0000256" key="10">
    <source>
        <dbReference type="SAM" id="Phobius"/>
    </source>
</evidence>
<keyword evidence="2" id="KW-0813">Transport</keyword>
<dbReference type="InterPro" id="IPR044746">
    <property type="entry name" value="ABCC_6TM_D1"/>
</dbReference>
<dbReference type="Proteomes" id="UP001239445">
    <property type="component" value="Unassembled WGS sequence"/>
</dbReference>
<dbReference type="InterPro" id="IPR036640">
    <property type="entry name" value="ABC1_TM_sf"/>
</dbReference>
<feature type="region of interest" description="Disordered" evidence="9">
    <location>
        <begin position="812"/>
        <end position="846"/>
    </location>
</feature>
<organism evidence="13 14">
    <name type="scientific">Echria macrotheca</name>
    <dbReference type="NCBI Taxonomy" id="438768"/>
    <lineage>
        <taxon>Eukaryota</taxon>
        <taxon>Fungi</taxon>
        <taxon>Dikarya</taxon>
        <taxon>Ascomycota</taxon>
        <taxon>Pezizomycotina</taxon>
        <taxon>Sordariomycetes</taxon>
        <taxon>Sordariomycetidae</taxon>
        <taxon>Sordariales</taxon>
        <taxon>Schizotheciaceae</taxon>
        <taxon>Echria</taxon>
    </lineage>
</organism>
<feature type="domain" description="ABC transporter" evidence="11">
    <location>
        <begin position="597"/>
        <end position="823"/>
    </location>
</feature>
<feature type="transmembrane region" description="Helical" evidence="10">
    <location>
        <begin position="67"/>
        <end position="89"/>
    </location>
</feature>
<feature type="domain" description="ABC transmembrane type-1" evidence="12">
    <location>
        <begin position="883"/>
        <end position="1148"/>
    </location>
</feature>
<dbReference type="PANTHER" id="PTHR24223:SF399">
    <property type="entry name" value="ABC TRANSPORTER ATNG"/>
    <property type="match status" value="1"/>
</dbReference>
<evidence type="ECO:0000256" key="6">
    <source>
        <dbReference type="ARBA" id="ARBA00022989"/>
    </source>
</evidence>
<dbReference type="Pfam" id="PF00005">
    <property type="entry name" value="ABC_tran"/>
    <property type="match status" value="2"/>
</dbReference>
<evidence type="ECO:0000256" key="9">
    <source>
        <dbReference type="SAM" id="MobiDB-lite"/>
    </source>
</evidence>
<evidence type="ECO:0000259" key="12">
    <source>
        <dbReference type="PROSITE" id="PS50929"/>
    </source>
</evidence>
<evidence type="ECO:0000256" key="2">
    <source>
        <dbReference type="ARBA" id="ARBA00022448"/>
    </source>
</evidence>
<dbReference type="GO" id="GO:0016887">
    <property type="term" value="F:ATP hydrolysis activity"/>
    <property type="evidence" value="ECO:0007669"/>
    <property type="project" value="InterPro"/>
</dbReference>
<keyword evidence="3 10" id="KW-0812">Transmembrane</keyword>
<feature type="transmembrane region" description="Helical" evidence="10">
    <location>
        <begin position="488"/>
        <end position="511"/>
    </location>
</feature>
<comment type="caution">
    <text evidence="13">The sequence shown here is derived from an EMBL/GenBank/DDBJ whole genome shotgun (WGS) entry which is preliminary data.</text>
</comment>
<feature type="transmembrane region" description="Helical" evidence="10">
    <location>
        <begin position="1091"/>
        <end position="1112"/>
    </location>
</feature>
<comment type="subcellular location">
    <subcellularLocation>
        <location evidence="1">Membrane</location>
        <topology evidence="1">Multi-pass membrane protein</topology>
    </subcellularLocation>
</comment>
<dbReference type="SUPFAM" id="SSF90123">
    <property type="entry name" value="ABC transporter transmembrane region"/>
    <property type="match status" value="2"/>
</dbReference>
<gene>
    <name evidence="13" type="ORF">QBC47DRAFT_340967</name>
</gene>
<feature type="transmembrane region" description="Helical" evidence="10">
    <location>
        <begin position="34"/>
        <end position="55"/>
    </location>
</feature>
<evidence type="ECO:0000256" key="5">
    <source>
        <dbReference type="ARBA" id="ARBA00022840"/>
    </source>
</evidence>
<accession>A0AAJ0BH43</accession>
<dbReference type="InterPro" id="IPR027417">
    <property type="entry name" value="P-loop_NTPase"/>
</dbReference>
<dbReference type="CDD" id="cd18579">
    <property type="entry name" value="ABC_6TM_ABCC_D1"/>
    <property type="match status" value="1"/>
</dbReference>
<dbReference type="SMART" id="SM00382">
    <property type="entry name" value="AAA"/>
    <property type="match status" value="2"/>
</dbReference>
<evidence type="ECO:0000256" key="3">
    <source>
        <dbReference type="ARBA" id="ARBA00022692"/>
    </source>
</evidence>
<dbReference type="InterPro" id="IPR050173">
    <property type="entry name" value="ABC_transporter_C-like"/>
</dbReference>
<feature type="compositionally biased region" description="Basic and acidic residues" evidence="9">
    <location>
        <begin position="815"/>
        <end position="833"/>
    </location>
</feature>
<evidence type="ECO:0000313" key="14">
    <source>
        <dbReference type="Proteomes" id="UP001239445"/>
    </source>
</evidence>
<dbReference type="InterPro" id="IPR011527">
    <property type="entry name" value="ABC1_TM_dom"/>
</dbReference>
<feature type="transmembrane region" description="Helical" evidence="10">
    <location>
        <begin position="158"/>
        <end position="176"/>
    </location>
</feature>
<dbReference type="InterPro" id="IPR017871">
    <property type="entry name" value="ABC_transporter-like_CS"/>
</dbReference>
<dbReference type="PANTHER" id="PTHR24223">
    <property type="entry name" value="ATP-BINDING CASSETTE SUB-FAMILY C"/>
    <property type="match status" value="1"/>
</dbReference>
<evidence type="ECO:0000256" key="7">
    <source>
        <dbReference type="ARBA" id="ARBA00023136"/>
    </source>
</evidence>
<dbReference type="PROSITE" id="PS00211">
    <property type="entry name" value="ABC_TRANSPORTER_1"/>
    <property type="match status" value="2"/>
</dbReference>
<dbReference type="Gene3D" id="1.20.1560.10">
    <property type="entry name" value="ABC transporter type 1, transmembrane domain"/>
    <property type="match status" value="2"/>
</dbReference>
<dbReference type="InterPro" id="IPR003593">
    <property type="entry name" value="AAA+_ATPase"/>
</dbReference>
<feature type="transmembrane region" description="Helical" evidence="10">
    <location>
        <begin position="904"/>
        <end position="931"/>
    </location>
</feature>
<protein>
    <submittedName>
        <fullName evidence="13">P-loop containing nucleoside triphosphate hydrolase protein</fullName>
    </submittedName>
</protein>
<feature type="transmembrane region" description="Helical" evidence="10">
    <location>
        <begin position="865"/>
        <end position="884"/>
    </location>
</feature>
<evidence type="ECO:0000256" key="8">
    <source>
        <dbReference type="ARBA" id="ARBA00023180"/>
    </source>
</evidence>
<keyword evidence="14" id="KW-1185">Reference proteome</keyword>
<dbReference type="SUPFAM" id="SSF52540">
    <property type="entry name" value="P-loop containing nucleoside triphosphate hydrolases"/>
    <property type="match status" value="2"/>
</dbReference>
<feature type="transmembrane region" description="Helical" evidence="10">
    <location>
        <begin position="531"/>
        <end position="549"/>
    </location>
</feature>
<reference evidence="13" key="1">
    <citation type="submission" date="2023-06" db="EMBL/GenBank/DDBJ databases">
        <title>Genome-scale phylogeny and comparative genomics of the fungal order Sordariales.</title>
        <authorList>
            <consortium name="Lawrence Berkeley National Laboratory"/>
            <person name="Hensen N."/>
            <person name="Bonometti L."/>
            <person name="Westerberg I."/>
            <person name="Brannstrom I.O."/>
            <person name="Guillou S."/>
            <person name="Cros-Aarteil S."/>
            <person name="Calhoun S."/>
            <person name="Haridas S."/>
            <person name="Kuo A."/>
            <person name="Mondo S."/>
            <person name="Pangilinan J."/>
            <person name="Riley R."/>
            <person name="Labutti K."/>
            <person name="Andreopoulos B."/>
            <person name="Lipzen A."/>
            <person name="Chen C."/>
            <person name="Yanf M."/>
            <person name="Daum C."/>
            <person name="Ng V."/>
            <person name="Clum A."/>
            <person name="Steindorff A."/>
            <person name="Ohm R."/>
            <person name="Martin F."/>
            <person name="Silar P."/>
            <person name="Natvig D."/>
            <person name="Lalanne C."/>
            <person name="Gautier V."/>
            <person name="Ament-Velasquez S.L."/>
            <person name="Kruys A."/>
            <person name="Hutchinson M.I."/>
            <person name="Powell A.J."/>
            <person name="Barry K."/>
            <person name="Miller A.N."/>
            <person name="Grigoriev I.V."/>
            <person name="Debuchy R."/>
            <person name="Gladieux P."/>
            <person name="Thoren M.H."/>
            <person name="Johannesson H."/>
        </authorList>
    </citation>
    <scope>NUCLEOTIDE SEQUENCE</scope>
    <source>
        <strain evidence="13">PSN4</strain>
    </source>
</reference>